<dbReference type="CDD" id="cd00064">
    <property type="entry name" value="FU"/>
    <property type="match status" value="3"/>
</dbReference>
<organism evidence="4 5">
    <name type="scientific">Blepharisma stoltei</name>
    <dbReference type="NCBI Taxonomy" id="1481888"/>
    <lineage>
        <taxon>Eukaryota</taxon>
        <taxon>Sar</taxon>
        <taxon>Alveolata</taxon>
        <taxon>Ciliophora</taxon>
        <taxon>Postciliodesmatophora</taxon>
        <taxon>Heterotrichea</taxon>
        <taxon>Heterotrichida</taxon>
        <taxon>Blepharismidae</taxon>
        <taxon>Blepharisma</taxon>
    </lineage>
</organism>
<keyword evidence="1" id="KW-0812">Transmembrane</keyword>
<keyword evidence="1" id="KW-0472">Membrane</keyword>
<evidence type="ECO:0000256" key="2">
    <source>
        <dbReference type="SAM" id="SignalP"/>
    </source>
</evidence>
<feature type="signal peptide" evidence="2">
    <location>
        <begin position="1"/>
        <end position="17"/>
    </location>
</feature>
<feature type="transmembrane region" description="Helical" evidence="1">
    <location>
        <begin position="2597"/>
        <end position="2615"/>
    </location>
</feature>
<evidence type="ECO:0000313" key="5">
    <source>
        <dbReference type="Proteomes" id="UP001162131"/>
    </source>
</evidence>
<reference evidence="4" key="1">
    <citation type="submission" date="2021-09" db="EMBL/GenBank/DDBJ databases">
        <authorList>
            <consortium name="AG Swart"/>
            <person name="Singh M."/>
            <person name="Singh A."/>
            <person name="Seah K."/>
            <person name="Emmerich C."/>
        </authorList>
    </citation>
    <scope>NUCLEOTIDE SEQUENCE</scope>
    <source>
        <strain evidence="4">ATCC30299</strain>
    </source>
</reference>
<sequence>MIKFLALTLLLQYVAQGKTYLGGLIATSSPISFSPTQIRSAASYNLKFSLFSFTPIDAIITVIFPDNSVLFSSSSNYLCSLSRSDNSIPPNAYCISDFSTRSISIYNFFLSGVVIAGSNAVFSIDFLQINNPKTTEITSAVIIKTLTSSSSLIDQSDSQDFNLTIQATTASMTSASIIAESNIIGDITTWTFSYQPLYESIALSTIYIEFPSWNGYIGASGSDIQEIITTTNPSCIGVTNIDSAITCSWNSQNRTLIVTNGFPSFSIQGIVIFNVTSCNNPPRSAALTGFRFYLKSSNSWIYESSTKSVSVSVSKPNIIKIDNSAVSLSNSQTQVRTYLSIKFSPNVPFLKDDIIEYSVPSETSFYYSAYINNYNGFSARPDLIRVSSNVVRAIKGFPYYSSPSLVNIEIIYMLTPNSTKPTGTFTIRHLSSNLDVIAEGSGGAIKVNPSSLSMKNFNPYLISTNYTIKATATYYFQFLINKVPAGCSIVVYFPLQIKAASRASAVCQYILFGLDGNAKCLVQNNILYIFDGFQREYNGEIWFGIDQITNPDTNAATKSFNITTYTDNTLTYMIDSTASNIVFTATYNSNFLQVVPWSFTTGDNTTYLFIVSTSYTIPAGSQISISFPANITVSSSINTCYEIIGVNTNSYTCNYVNNQLLITNWFNSIKDPGTLSFYINGVINPFSTKTSDPFKATIYDSYGNIVDFISTGLNTVRMSSIHWLSPFLISMSDNTNGATSNYTVSITTFNPIPAVLRIELWSLLGLWSSMLSQPICEAKSSSIISISCARSSSTLIASLVLSNDLPSKTVLSYSIWNVKNPITTKSSYIAATTIDSGGYAMEYSSTYLVTIPANITDINITAANNEIGMKTNYTISYFPVNLHPSGSSLTINIPPEFSLGNVGCIPITLGYKFNCSISLFSITTINGFDSSYNSSAKISFAITNIVNPPRKIVTSPWILKSWAGTYQIDQSTAIISSFNCSSSCSECKYASTNCTSCYEDYYLLNSSCVASCPPNHISNSTARVCMLCPSLYPIAYNNTCSQKCLDHQWKDNGICYDCISPCLTCKSSSFCTSCAQAAAHPNLVAQVYLYPDDGTCLIECPLGTLPNSTTFTCDPCFNCIPCPDGFYSTLGTNDCANLCDESCKTCTSKFRCLECLDYKKYFDGDTCKYCDRNFYSNLDGKTCSHCLVNQYSDPGENICRSTCSGPSCEFCIKCDKECRKCWNYDDFIPMSQAYIIICLELEIPDEEFIVGQISDEFIVNMNHSCPNLLLKSMNDEIRFITTEYSNFKIIINPEYDIINNPPYFSIEIGKIPLNVSINPKYDDFSLFIMNNENFIQQSYEQFGRVFIKLQGGIIFNANLYYNNTYSCYSMLSDTTISEMGGKSIQCYIQNESNLIIIMDQWTAATNFLVFKNNVFSKKNQPNITNLKFINLEIKNFNPSHPVPIINSVSRICCGCNFTLDASLSSGLGVLNYKWYINNVFFSKEPVTYTLARDCGVKSDIEVKLEINDLWHTEIVQKNIKLEQVPSILVINRDDAITTHKYATFSADVYWNSTTQSSSIFDIEWSYWPGNSKTQAITIKGQKEFSTVFYDEVNYTISATAIPRNADFASDNETIYIVPAPDIPMLLIIGVNSSIYWAAQISFYVDLVYSDGYKDRKYPIVLSEINCPYGNLTGSRNGDFSFLGRENENYWCGFTVNVTFSSKIFKSIPCYFNVSRSKVPEVYVPYYWDYFDYSAPTRFMANIPDQTDLIIKWVKTDSNPEIDISTPKNQSSYTIDAFTLIPGLTYEFKIIARNNITNATTEVVTRRPVNSPPQGGSFSITPTSGYSLDTKFLAIFSGWADPEQNKPLSYQVFQQNDKEAIAITPKTSSSVFTLSIGSVGNISLIGRIYDGLGTFTNKTFLIEVKPVNKDSKSEADQLKTAGLNMDQTMYISKIVAISKHTFENYMDGNYTQSVINILVDALNLWTFSKSISLSDVSASVDIVSVFLNQSKIYDKNLISNISWTLENVLNQTPKLDFGTYSVFLKEIDLLSSRIYELNSLQNNSTNQLSFFENFDKSFQEASTKYQITTNPNENSIKYNGEFYNSTIVSKDKNTLNTPISLDKVGLIANFYVDTSQDNDNTIYHQSLISFNSIGNITSSLILNSSAYSATIGSCSFHKDNWQLESSDFKINQEFKYPSSISSPFIKPNITKTTSDLYSRNYEQVNASNVVLAISPSLLSSEGDYSCQILDQSSNIFSASQCKTKLNSDHSYTCECEFLNLISLIPSPDVYPVIKNILGKIELEVYEGFSWITFAIFSLLTIIYLVLLRDLIRIDKFTHKLLKRKVKSIIAKIKDSIKDQLNLLQSRENIDNCFENAKLLIYKDVINHLSDPKEKMFLPNLLTKKRIMKQANDSFIERDLAKLISRINEMDLDEDFQRIKNRLITKKGYMRKIYYYIMKIFKIKDQDKIFFSEIIENEARKLGIEIDFTEELIEKLLEYLKKPNIIMYQPEELEKKEDKKNIAGLIYLEFKGLQNVLENRREDKTLYNESRIENLIPYDIELNSQYKSNWYFIFVSYLQRNIHSNFEPEHSFTYYFLKDNLVLGLIGFTNLNFSRKGRLTLLMVSLFINTWLTILLFGSGYHFDNQELYYGISKLHVILYALSFAIGLIVTIIAIFLPSNYLKEEFLAKKVFKSVTSRIFYGVSWIVMIMLFITGCMGASKLDLYDQVTLTKEIFMNLFFAILSEAFVKPLCWWCYKWFKYNELSPIVGVLIKRLNCCKKPSKGIHEKKILPEAGKI</sequence>
<evidence type="ECO:0000256" key="1">
    <source>
        <dbReference type="SAM" id="Phobius"/>
    </source>
</evidence>
<feature type="transmembrane region" description="Helical" evidence="1">
    <location>
        <begin position="2677"/>
        <end position="2700"/>
    </location>
</feature>
<dbReference type="EMBL" id="CAJZBQ010000010">
    <property type="protein sequence ID" value="CAG9313220.1"/>
    <property type="molecule type" value="Genomic_DNA"/>
</dbReference>
<dbReference type="SUPFAM" id="SSF57184">
    <property type="entry name" value="Growth factor receptor domain"/>
    <property type="match status" value="2"/>
</dbReference>
<dbReference type="InterPro" id="IPR009030">
    <property type="entry name" value="Growth_fac_rcpt_cys_sf"/>
</dbReference>
<dbReference type="InterPro" id="IPR013783">
    <property type="entry name" value="Ig-like_fold"/>
</dbReference>
<dbReference type="InterPro" id="IPR006212">
    <property type="entry name" value="Furin_repeat"/>
</dbReference>
<gene>
    <name evidence="4" type="ORF">BSTOLATCC_MIC8493</name>
</gene>
<dbReference type="Gene3D" id="2.10.220.10">
    <property type="entry name" value="Hormone Receptor, Insulin-like Growth Factor Receptor 1, Chain A, domain 2"/>
    <property type="match status" value="2"/>
</dbReference>
<feature type="transmembrane region" description="Helical" evidence="1">
    <location>
        <begin position="2712"/>
        <end position="2734"/>
    </location>
</feature>
<proteinExistence type="predicted"/>
<dbReference type="Proteomes" id="UP001162131">
    <property type="component" value="Unassembled WGS sequence"/>
</dbReference>
<dbReference type="SMART" id="SM00261">
    <property type="entry name" value="FU"/>
    <property type="match status" value="3"/>
</dbReference>
<dbReference type="Gene3D" id="2.60.40.10">
    <property type="entry name" value="Immunoglobulins"/>
    <property type="match status" value="1"/>
</dbReference>
<feature type="transmembrane region" description="Helical" evidence="1">
    <location>
        <begin position="2286"/>
        <end position="2305"/>
    </location>
</feature>
<protein>
    <recommendedName>
        <fullName evidence="3">PKD/REJ-like domain-containing protein</fullName>
    </recommendedName>
</protein>
<accession>A0AAU9IH96</accession>
<comment type="caution">
    <text evidence="4">The sequence shown here is derived from an EMBL/GenBank/DDBJ whole genome shotgun (WGS) entry which is preliminary data.</text>
</comment>
<dbReference type="Pfam" id="PF02010">
    <property type="entry name" value="REJ"/>
    <property type="match status" value="1"/>
</dbReference>
<keyword evidence="5" id="KW-1185">Reference proteome</keyword>
<dbReference type="InterPro" id="IPR002859">
    <property type="entry name" value="PKD/REJ-like"/>
</dbReference>
<evidence type="ECO:0000313" key="4">
    <source>
        <dbReference type="EMBL" id="CAG9313220.1"/>
    </source>
</evidence>
<keyword evidence="1" id="KW-1133">Transmembrane helix</keyword>
<keyword evidence="2" id="KW-0732">Signal</keyword>
<feature type="chain" id="PRO_5043784553" description="PKD/REJ-like domain-containing protein" evidence="2">
    <location>
        <begin position="18"/>
        <end position="2775"/>
    </location>
</feature>
<name>A0AAU9IH96_9CILI</name>
<feature type="transmembrane region" description="Helical" evidence="1">
    <location>
        <begin position="2635"/>
        <end position="2656"/>
    </location>
</feature>
<feature type="domain" description="PKD/REJ-like" evidence="3">
    <location>
        <begin position="1762"/>
        <end position="1915"/>
    </location>
</feature>
<evidence type="ECO:0000259" key="3">
    <source>
        <dbReference type="Pfam" id="PF02010"/>
    </source>
</evidence>